<dbReference type="RefSeq" id="WP_127788136.1">
    <property type="nucleotide sequence ID" value="NZ_SACL01000004.1"/>
</dbReference>
<evidence type="ECO:0000313" key="2">
    <source>
        <dbReference type="Proteomes" id="UP000282957"/>
    </source>
</evidence>
<proteinExistence type="predicted"/>
<reference evidence="1 2" key="1">
    <citation type="submission" date="2019-01" db="EMBL/GenBank/DDBJ databases">
        <authorList>
            <person name="Chen W.-M."/>
        </authorList>
    </citation>
    <scope>NUCLEOTIDE SEQUENCE [LARGE SCALE GENOMIC DNA]</scope>
    <source>
        <strain evidence="1 2">CCP-6</strain>
    </source>
</reference>
<accession>A0A437MEZ8</accession>
<dbReference type="Proteomes" id="UP000282957">
    <property type="component" value="Unassembled WGS sequence"/>
</dbReference>
<protein>
    <submittedName>
        <fullName evidence="1">Uncharacterized protein</fullName>
    </submittedName>
</protein>
<dbReference type="EMBL" id="SACL01000004">
    <property type="protein sequence ID" value="RVT96203.1"/>
    <property type="molecule type" value="Genomic_DNA"/>
</dbReference>
<organism evidence="1 2">
    <name type="scientific">Rhodovarius crocodyli</name>
    <dbReference type="NCBI Taxonomy" id="1979269"/>
    <lineage>
        <taxon>Bacteria</taxon>
        <taxon>Pseudomonadati</taxon>
        <taxon>Pseudomonadota</taxon>
        <taxon>Alphaproteobacteria</taxon>
        <taxon>Acetobacterales</taxon>
        <taxon>Roseomonadaceae</taxon>
        <taxon>Rhodovarius</taxon>
    </lineage>
</organism>
<comment type="caution">
    <text evidence="1">The sequence shown here is derived from an EMBL/GenBank/DDBJ whole genome shotgun (WGS) entry which is preliminary data.</text>
</comment>
<evidence type="ECO:0000313" key="1">
    <source>
        <dbReference type="EMBL" id="RVT96203.1"/>
    </source>
</evidence>
<name>A0A437MEZ8_9PROT</name>
<keyword evidence="2" id="KW-1185">Reference proteome</keyword>
<dbReference type="AlphaFoldDB" id="A0A437MEZ8"/>
<sequence>MSTAPVARAREARIREIATARWTATPQRGDWWFNTHHQNYQAVLRAGPFCVVDAHLVEMTDAQFERWLSRVQEIRGNAQRALAAEAMPSEEAA</sequence>
<dbReference type="OrthoDB" id="10010931at2"/>
<gene>
    <name evidence="1" type="ORF">EOD42_13890</name>
</gene>